<dbReference type="GO" id="GO:0016817">
    <property type="term" value="F:hydrolase activity, acting on acid anhydrides"/>
    <property type="evidence" value="ECO:0007669"/>
    <property type="project" value="InterPro"/>
</dbReference>
<dbReference type="Proteomes" id="UP000501466">
    <property type="component" value="Chromosome"/>
</dbReference>
<evidence type="ECO:0000313" key="4">
    <source>
        <dbReference type="EMBL" id="BBP44549.1"/>
    </source>
</evidence>
<dbReference type="EMBL" id="AP021888">
    <property type="protein sequence ID" value="BBP44549.1"/>
    <property type="molecule type" value="Genomic_DNA"/>
</dbReference>
<feature type="coiled-coil region" evidence="1">
    <location>
        <begin position="109"/>
        <end position="139"/>
    </location>
</feature>
<name>A0A6F8PR07_9GAMM</name>
<dbReference type="Pfam" id="PF08707">
    <property type="entry name" value="PriCT_2"/>
    <property type="match status" value="1"/>
</dbReference>
<dbReference type="InterPro" id="IPR014819">
    <property type="entry name" value="PriCT_2"/>
</dbReference>
<dbReference type="KEGG" id="tzo:THMIRHAT_22950"/>
<reference evidence="5" key="1">
    <citation type="submission" date="2019-11" db="EMBL/GenBank/DDBJ databases">
        <title>Isolation and characterization of two novel species in the genus Thiomicrorhabdus.</title>
        <authorList>
            <person name="Mochizuki J."/>
            <person name="Kojima H."/>
            <person name="Fukui M."/>
        </authorList>
    </citation>
    <scope>NUCLEOTIDE SEQUENCE [LARGE SCALE GENOMIC DNA]</scope>
    <source>
        <strain evidence="5">AkT22</strain>
    </source>
</reference>
<dbReference type="RefSeq" id="WP_173292260.1">
    <property type="nucleotide sequence ID" value="NZ_AP021888.1"/>
</dbReference>
<evidence type="ECO:0008006" key="6">
    <source>
        <dbReference type="Google" id="ProtNLM"/>
    </source>
</evidence>
<protein>
    <recommendedName>
        <fullName evidence="6">Toprim domain-containing protein</fullName>
    </recommendedName>
</protein>
<dbReference type="AlphaFoldDB" id="A0A6F8PR07"/>
<organism evidence="4 5">
    <name type="scientific">Thiosulfativibrio zosterae</name>
    <dbReference type="NCBI Taxonomy" id="2675053"/>
    <lineage>
        <taxon>Bacteria</taxon>
        <taxon>Pseudomonadati</taxon>
        <taxon>Pseudomonadota</taxon>
        <taxon>Gammaproteobacteria</taxon>
        <taxon>Thiotrichales</taxon>
        <taxon>Piscirickettsiaceae</taxon>
        <taxon>Thiosulfativibrio</taxon>
    </lineage>
</organism>
<gene>
    <name evidence="4" type="ORF">THMIRHAT_22950</name>
</gene>
<evidence type="ECO:0000313" key="5">
    <source>
        <dbReference type="Proteomes" id="UP000501466"/>
    </source>
</evidence>
<sequence length="351" mass="39190">MKSISHQAHQPIDRNILSGMLSYLAADCEREQWVRVLMAIKSEFGDTAKELAREWSATATNYKPKDFAYTWKSIKPKGAVSIATLVRLAVENGYKFAPMTDADKKRLAYESQQRKEQQIKAQAEEMQRLDNQYKRVSEQAYQILKHATPALDNHPYLIRKGIASHGVLFGSVMTYQNALIVPMYGSDGAMAGEVQTLQFIQPDGTKRFLAGGKKTGGYYPIQWIDGAPIVICEGFATGATLAEHYTPFSSVVCAFDAGNLLPVAKAFKRHYPMTQIIIAGDNDHLDKESNPTAFNTGRFKAIEAAKAIDALISIPEFDPLEVGSDWNDRYHLDQQNQVLEDYEQTLLEGDA</sequence>
<dbReference type="Pfam" id="PF13362">
    <property type="entry name" value="Toprim_3"/>
    <property type="match status" value="1"/>
</dbReference>
<dbReference type="CDD" id="cd01029">
    <property type="entry name" value="TOPRIM_primases"/>
    <property type="match status" value="1"/>
</dbReference>
<evidence type="ECO:0000256" key="1">
    <source>
        <dbReference type="SAM" id="Coils"/>
    </source>
</evidence>
<evidence type="ECO:0000259" key="3">
    <source>
        <dbReference type="Pfam" id="PF13362"/>
    </source>
</evidence>
<dbReference type="InterPro" id="IPR006171">
    <property type="entry name" value="TOPRIM_dom"/>
</dbReference>
<proteinExistence type="predicted"/>
<evidence type="ECO:0000259" key="2">
    <source>
        <dbReference type="Pfam" id="PF08707"/>
    </source>
</evidence>
<accession>A0A6F8PR07</accession>
<feature type="domain" description="Toprim" evidence="3">
    <location>
        <begin position="229"/>
        <end position="328"/>
    </location>
</feature>
<dbReference type="InterPro" id="IPR034154">
    <property type="entry name" value="TOPRIM_DnaG/twinkle"/>
</dbReference>
<feature type="domain" description="Primase C-terminal 2" evidence="2">
    <location>
        <begin position="20"/>
        <end position="89"/>
    </location>
</feature>
<keyword evidence="1" id="KW-0175">Coiled coil</keyword>
<keyword evidence="5" id="KW-1185">Reference proteome</keyword>